<dbReference type="PANTHER" id="PTHR37768">
    <property type="entry name" value="OS06G0694800 PROTEIN"/>
    <property type="match status" value="1"/>
</dbReference>
<dbReference type="AlphaFoldDB" id="A0A2P6TL14"/>
<feature type="region of interest" description="Disordered" evidence="1">
    <location>
        <begin position="80"/>
        <end position="104"/>
    </location>
</feature>
<organism evidence="3 4">
    <name type="scientific">Chlorella sorokiniana</name>
    <name type="common">Freshwater green alga</name>
    <dbReference type="NCBI Taxonomy" id="3076"/>
    <lineage>
        <taxon>Eukaryota</taxon>
        <taxon>Viridiplantae</taxon>
        <taxon>Chlorophyta</taxon>
        <taxon>core chlorophytes</taxon>
        <taxon>Trebouxiophyceae</taxon>
        <taxon>Chlorellales</taxon>
        <taxon>Chlorellaceae</taxon>
        <taxon>Chlorella clade</taxon>
        <taxon>Chlorella</taxon>
    </lineage>
</organism>
<evidence type="ECO:0000256" key="1">
    <source>
        <dbReference type="SAM" id="MobiDB-lite"/>
    </source>
</evidence>
<keyword evidence="4" id="KW-1185">Reference proteome</keyword>
<dbReference type="OrthoDB" id="10637959at2759"/>
<keyword evidence="2" id="KW-0812">Transmembrane</keyword>
<sequence length="185" mass="19495">MLSATTARPQLAASFRPTAARNGQQLSRARAPLRLYATAEQQEERSLAQKLAAPAAAVLGAALLFGATPDMAEAARSGGRVGGSSGFSARRAAPPAMSSRSRASSSRTVIQNNTYVAPPVMGGWGFPGFGMPFFGGGFGIGFYPVFSLSTVFSLMIFMFLLNVAIGVVQGFTNQKKKSEFSDDDW</sequence>
<dbReference type="EMBL" id="LHPG02000012">
    <property type="protein sequence ID" value="PRW44980.1"/>
    <property type="molecule type" value="Genomic_DNA"/>
</dbReference>
<proteinExistence type="predicted"/>
<name>A0A2P6TL14_CHLSO</name>
<gene>
    <name evidence="3" type="ORF">C2E21_6318</name>
</gene>
<evidence type="ECO:0000313" key="3">
    <source>
        <dbReference type="EMBL" id="PRW44980.1"/>
    </source>
</evidence>
<dbReference type="Proteomes" id="UP000239899">
    <property type="component" value="Unassembled WGS sequence"/>
</dbReference>
<protein>
    <submittedName>
        <fullName evidence="3">Uncharacterized protein</fullName>
    </submittedName>
</protein>
<dbReference type="STRING" id="3076.A0A2P6TL14"/>
<feature type="compositionally biased region" description="Low complexity" evidence="1">
    <location>
        <begin position="86"/>
        <end position="104"/>
    </location>
</feature>
<evidence type="ECO:0000313" key="4">
    <source>
        <dbReference type="Proteomes" id="UP000239899"/>
    </source>
</evidence>
<keyword evidence="2" id="KW-1133">Transmembrane helix</keyword>
<evidence type="ECO:0000256" key="2">
    <source>
        <dbReference type="SAM" id="Phobius"/>
    </source>
</evidence>
<keyword evidence="2" id="KW-0472">Membrane</keyword>
<comment type="caution">
    <text evidence="3">The sequence shown here is derived from an EMBL/GenBank/DDBJ whole genome shotgun (WGS) entry which is preliminary data.</text>
</comment>
<reference evidence="3 4" key="1">
    <citation type="journal article" date="2018" name="Plant J.">
        <title>Genome sequences of Chlorella sorokiniana UTEX 1602 and Micractinium conductrix SAG 241.80: implications to maltose excretion by a green alga.</title>
        <authorList>
            <person name="Arriola M.B."/>
            <person name="Velmurugan N."/>
            <person name="Zhang Y."/>
            <person name="Plunkett M.H."/>
            <person name="Hondzo H."/>
            <person name="Barney B.M."/>
        </authorList>
    </citation>
    <scope>NUCLEOTIDE SEQUENCE [LARGE SCALE GENOMIC DNA]</scope>
    <source>
        <strain evidence="4">UTEX 1602</strain>
    </source>
</reference>
<accession>A0A2P6TL14</accession>
<feature type="region of interest" description="Disordered" evidence="1">
    <location>
        <begin position="1"/>
        <end position="26"/>
    </location>
</feature>
<feature type="transmembrane region" description="Helical" evidence="2">
    <location>
        <begin position="140"/>
        <end position="168"/>
    </location>
</feature>
<dbReference type="PANTHER" id="PTHR37768:SF2">
    <property type="entry name" value="OS06G0694800 PROTEIN"/>
    <property type="match status" value="1"/>
</dbReference>